<keyword evidence="3" id="KW-1185">Reference proteome</keyword>
<comment type="caution">
    <text evidence="2">The sequence shown here is derived from an EMBL/GenBank/DDBJ whole genome shotgun (WGS) entry which is preliminary data.</text>
</comment>
<reference evidence="3" key="1">
    <citation type="submission" date="2018-06" db="EMBL/GenBank/DDBJ databases">
        <title>Aestuariibacter litoralis strain KCTC 52945T.</title>
        <authorList>
            <person name="Li X."/>
            <person name="Salam N."/>
            <person name="Li J.-L."/>
            <person name="Chen Y.-M."/>
            <person name="Yang Z.-W."/>
            <person name="Zhang L.-Y."/>
            <person name="Han M.-X."/>
            <person name="Xiao M."/>
            <person name="Li W.-J."/>
        </authorList>
    </citation>
    <scope>NUCLEOTIDE SEQUENCE [LARGE SCALE GENOMIC DNA]</scope>
    <source>
        <strain evidence="3">KCTC 52945</strain>
    </source>
</reference>
<evidence type="ECO:0000259" key="1">
    <source>
        <dbReference type="Pfam" id="PF01156"/>
    </source>
</evidence>
<sequence length="393" mass="41736">MDTTADTGKMRRVVTDLGNKGEFAMIRSVGRTVPALLMLAAVTIAPPQVRGADIPSEPGSAAASPAAASALKPAACTLIDTDFDIDDMMAIPLVIGSSYVAAIITSEGYTLPADGAGALARLIAEPGQRQIPVIIGASSHLPDSTIRADWGQFVLDYRDMMGNAFALLSADLPPAAQSATDYVIEVAQAVAECDSIDILVIGTFTSFIHYSPAIRPRIKNVVIMGMPLRGDPTQRPGNFSFNCEYDMTACETAFDRQLPGLSHFFVDPPRSSFDTDPVGHQDTVYGPTLAMVQGLAPQGLPNALRQALTGTVRDGSLGPAVKGADYWAIDCCFRAGGKSLLWDQSAALFLAHPDAFHRVGGHYEPNVTAEALRALWTRATNASVNYVEEPRSP</sequence>
<organism evidence="2 3">
    <name type="scientific">Aestuariivirga litoralis</name>
    <dbReference type="NCBI Taxonomy" id="2650924"/>
    <lineage>
        <taxon>Bacteria</taxon>
        <taxon>Pseudomonadati</taxon>
        <taxon>Pseudomonadota</taxon>
        <taxon>Alphaproteobacteria</taxon>
        <taxon>Hyphomicrobiales</taxon>
        <taxon>Aestuariivirgaceae</taxon>
        <taxon>Aestuariivirga</taxon>
    </lineage>
</organism>
<dbReference type="GO" id="GO:0016799">
    <property type="term" value="F:hydrolase activity, hydrolyzing N-glycosyl compounds"/>
    <property type="evidence" value="ECO:0007669"/>
    <property type="project" value="InterPro"/>
</dbReference>
<dbReference type="AlphaFoldDB" id="A0A2W2AXM9"/>
<dbReference type="Gene3D" id="3.90.245.10">
    <property type="entry name" value="Ribonucleoside hydrolase-like"/>
    <property type="match status" value="1"/>
</dbReference>
<name>A0A2W2AXM9_9HYPH</name>
<feature type="domain" description="Inosine/uridine-preferring nucleoside hydrolase" evidence="1">
    <location>
        <begin position="78"/>
        <end position="257"/>
    </location>
</feature>
<protein>
    <recommendedName>
        <fullName evidence="1">Inosine/uridine-preferring nucleoside hydrolase domain-containing protein</fullName>
    </recommendedName>
</protein>
<dbReference type="EMBL" id="QKVK01000001">
    <property type="protein sequence ID" value="PZF78512.1"/>
    <property type="molecule type" value="Genomic_DNA"/>
</dbReference>
<proteinExistence type="predicted"/>
<gene>
    <name evidence="2" type="ORF">DK847_01490</name>
</gene>
<dbReference type="InterPro" id="IPR001910">
    <property type="entry name" value="Inosine/uridine_hydrolase_dom"/>
</dbReference>
<dbReference type="Pfam" id="PF01156">
    <property type="entry name" value="IU_nuc_hydro"/>
    <property type="match status" value="1"/>
</dbReference>
<evidence type="ECO:0000313" key="2">
    <source>
        <dbReference type="EMBL" id="PZF78512.1"/>
    </source>
</evidence>
<accession>A0A2W2AXM9</accession>
<dbReference type="Proteomes" id="UP000248795">
    <property type="component" value="Unassembled WGS sequence"/>
</dbReference>
<dbReference type="InterPro" id="IPR036452">
    <property type="entry name" value="Ribo_hydro-like"/>
</dbReference>
<evidence type="ECO:0000313" key="3">
    <source>
        <dbReference type="Proteomes" id="UP000248795"/>
    </source>
</evidence>
<dbReference type="SUPFAM" id="SSF53590">
    <property type="entry name" value="Nucleoside hydrolase"/>
    <property type="match status" value="1"/>
</dbReference>